<dbReference type="AlphaFoldDB" id="A0A098R273"/>
<evidence type="ECO:0000313" key="3">
    <source>
        <dbReference type="EMBL" id="KGE73836.1"/>
    </source>
</evidence>
<evidence type="ECO:0000259" key="2">
    <source>
        <dbReference type="Pfam" id="PF08308"/>
    </source>
</evidence>
<dbReference type="RefSeq" id="WP_037544856.1">
    <property type="nucleotide sequence ID" value="NZ_JNUP01000003.1"/>
</dbReference>
<dbReference type="Pfam" id="PF08308">
    <property type="entry name" value="PEGA"/>
    <property type="match status" value="3"/>
</dbReference>
<reference evidence="3 4" key="1">
    <citation type="submission" date="2014-05" db="EMBL/GenBank/DDBJ databases">
        <title>De novo Genome Sequence of Spirocheata sp.</title>
        <authorList>
            <person name="Shivani Y."/>
            <person name="Subhash Y."/>
            <person name="Tushar L."/>
            <person name="Sasikala C."/>
            <person name="Ramana C.V."/>
        </authorList>
    </citation>
    <scope>NUCLEOTIDE SEQUENCE [LARGE SCALE GENOMIC DNA]</scope>
    <source>
        <strain evidence="3 4">JC230</strain>
    </source>
</reference>
<dbReference type="Proteomes" id="UP000029692">
    <property type="component" value="Unassembled WGS sequence"/>
</dbReference>
<proteinExistence type="predicted"/>
<feature type="signal peptide" evidence="1">
    <location>
        <begin position="1"/>
        <end position="30"/>
    </location>
</feature>
<dbReference type="STRING" id="1480694.DC28_01060"/>
<evidence type="ECO:0000313" key="4">
    <source>
        <dbReference type="Proteomes" id="UP000029692"/>
    </source>
</evidence>
<protein>
    <recommendedName>
        <fullName evidence="2">PEGA domain-containing protein</fullName>
    </recommendedName>
</protein>
<sequence length="320" mass="34150">MKRNSVHTSRIGTLILAALLMILAASGLFAQASAGGRSRGGVSTVTLQIDSNIRGANVYINNDLQNRGAPLTLELRPGTYSIRVTAKGYQDFETTVNLTGNQTIRADLQPPQFSLSVNTNVSNAQVFVNGNRIGTGNSSASLNPGTYTIRVTADGFQEYSGRVTLNGNQTVSAILQPVRHTLTVNSNVKEASVYINGDRLGDSGVSTSLPRGTYTIRVTAPGYQEFTTNLTLTGNQTLQAALQPLNGRLSLAFPNNTANVFYFVNGTRYQVNSRSGRSDLDLPPGNYRIKFTAGGIESPEVLVTIQAGQTTALTPVLGFE</sequence>
<dbReference type="PANTHER" id="PTHR36194:SF1">
    <property type="entry name" value="S-LAYER-LIKE PROTEIN"/>
    <property type="match status" value="1"/>
</dbReference>
<organism evidence="3 4">
    <name type="scientific">Spirochaeta lutea</name>
    <dbReference type="NCBI Taxonomy" id="1480694"/>
    <lineage>
        <taxon>Bacteria</taxon>
        <taxon>Pseudomonadati</taxon>
        <taxon>Spirochaetota</taxon>
        <taxon>Spirochaetia</taxon>
        <taxon>Spirochaetales</taxon>
        <taxon>Spirochaetaceae</taxon>
        <taxon>Spirochaeta</taxon>
    </lineage>
</organism>
<keyword evidence="4" id="KW-1185">Reference proteome</keyword>
<gene>
    <name evidence="3" type="ORF">DC28_01060</name>
</gene>
<evidence type="ECO:0000256" key="1">
    <source>
        <dbReference type="SAM" id="SignalP"/>
    </source>
</evidence>
<keyword evidence="1" id="KW-0732">Signal</keyword>
<dbReference type="InterPro" id="IPR013229">
    <property type="entry name" value="PEGA"/>
</dbReference>
<feature type="chain" id="PRO_5001946722" description="PEGA domain-containing protein" evidence="1">
    <location>
        <begin position="31"/>
        <end position="320"/>
    </location>
</feature>
<dbReference type="OrthoDB" id="369550at2"/>
<dbReference type="eggNOG" id="COG1470">
    <property type="taxonomic scope" value="Bacteria"/>
</dbReference>
<dbReference type="EMBL" id="JNUP01000003">
    <property type="protein sequence ID" value="KGE73836.1"/>
    <property type="molecule type" value="Genomic_DNA"/>
</dbReference>
<dbReference type="SUPFAM" id="SSF49464">
    <property type="entry name" value="Carboxypeptidase regulatory domain-like"/>
    <property type="match status" value="1"/>
</dbReference>
<feature type="domain" description="PEGA" evidence="2">
    <location>
        <begin position="114"/>
        <end position="175"/>
    </location>
</feature>
<feature type="domain" description="PEGA" evidence="2">
    <location>
        <begin position="45"/>
        <end position="109"/>
    </location>
</feature>
<feature type="domain" description="PEGA" evidence="2">
    <location>
        <begin position="181"/>
        <end position="241"/>
    </location>
</feature>
<name>A0A098R273_9SPIO</name>
<dbReference type="Gene3D" id="2.60.40.1120">
    <property type="entry name" value="Carboxypeptidase-like, regulatory domain"/>
    <property type="match status" value="4"/>
</dbReference>
<comment type="caution">
    <text evidence="3">The sequence shown here is derived from an EMBL/GenBank/DDBJ whole genome shotgun (WGS) entry which is preliminary data.</text>
</comment>
<accession>A0A098R273</accession>
<dbReference type="PANTHER" id="PTHR36194">
    <property type="entry name" value="S-LAYER-LIKE PROTEIN"/>
    <property type="match status" value="1"/>
</dbReference>
<dbReference type="InterPro" id="IPR008969">
    <property type="entry name" value="CarboxyPept-like_regulatory"/>
</dbReference>